<accession>A0ABW2BZR9</accession>
<organism evidence="4 5">
    <name type="scientific">Haloechinothrix salitolerans</name>
    <dbReference type="NCBI Taxonomy" id="926830"/>
    <lineage>
        <taxon>Bacteria</taxon>
        <taxon>Bacillati</taxon>
        <taxon>Actinomycetota</taxon>
        <taxon>Actinomycetes</taxon>
        <taxon>Pseudonocardiales</taxon>
        <taxon>Pseudonocardiaceae</taxon>
        <taxon>Haloechinothrix</taxon>
    </lineage>
</organism>
<dbReference type="InterPro" id="IPR036388">
    <property type="entry name" value="WH-like_DNA-bd_sf"/>
</dbReference>
<evidence type="ECO:0000313" key="4">
    <source>
        <dbReference type="EMBL" id="MFC6868591.1"/>
    </source>
</evidence>
<evidence type="ECO:0000259" key="1">
    <source>
        <dbReference type="Pfam" id="PF07848"/>
    </source>
</evidence>
<dbReference type="Gene3D" id="1.20.58.1460">
    <property type="match status" value="1"/>
</dbReference>
<dbReference type="InterPro" id="IPR013225">
    <property type="entry name" value="PaaX_C"/>
</dbReference>
<evidence type="ECO:0000313" key="5">
    <source>
        <dbReference type="Proteomes" id="UP001596337"/>
    </source>
</evidence>
<dbReference type="Gene3D" id="1.10.10.10">
    <property type="entry name" value="Winged helix-like DNA-binding domain superfamily/Winged helix DNA-binding domain"/>
    <property type="match status" value="1"/>
</dbReference>
<dbReference type="PANTHER" id="PTHR30319">
    <property type="entry name" value="PHENYLACETIC ACID REGULATOR-RELATED TRANSCRIPTIONAL REPRESSOR"/>
    <property type="match status" value="1"/>
</dbReference>
<dbReference type="Pfam" id="PF08223">
    <property type="entry name" value="PaaX_C"/>
    <property type="match status" value="1"/>
</dbReference>
<evidence type="ECO:0000259" key="3">
    <source>
        <dbReference type="Pfam" id="PF20803"/>
    </source>
</evidence>
<dbReference type="InterPro" id="IPR012906">
    <property type="entry name" value="PaaX-like_N"/>
</dbReference>
<dbReference type="PIRSF" id="PIRSF020623">
    <property type="entry name" value="PaaX"/>
    <property type="match status" value="1"/>
</dbReference>
<dbReference type="Pfam" id="PF07848">
    <property type="entry name" value="PaaX"/>
    <property type="match status" value="1"/>
</dbReference>
<gene>
    <name evidence="4" type="ORF">ACFQGD_15740</name>
</gene>
<proteinExistence type="predicted"/>
<dbReference type="PANTHER" id="PTHR30319:SF1">
    <property type="entry name" value="TRANSCRIPTIONAL REPRESSOR PAAX"/>
    <property type="match status" value="1"/>
</dbReference>
<dbReference type="InterPro" id="IPR048846">
    <property type="entry name" value="PaaX-like_central"/>
</dbReference>
<evidence type="ECO:0000259" key="2">
    <source>
        <dbReference type="Pfam" id="PF08223"/>
    </source>
</evidence>
<reference evidence="5" key="1">
    <citation type="journal article" date="2019" name="Int. J. Syst. Evol. Microbiol.">
        <title>The Global Catalogue of Microorganisms (GCM) 10K type strain sequencing project: providing services to taxonomists for standard genome sequencing and annotation.</title>
        <authorList>
            <consortium name="The Broad Institute Genomics Platform"/>
            <consortium name="The Broad Institute Genome Sequencing Center for Infectious Disease"/>
            <person name="Wu L."/>
            <person name="Ma J."/>
        </authorList>
    </citation>
    <scope>NUCLEOTIDE SEQUENCE [LARGE SCALE GENOMIC DNA]</scope>
    <source>
        <strain evidence="5">KCTC 32255</strain>
    </source>
</reference>
<dbReference type="Pfam" id="PF20803">
    <property type="entry name" value="PaaX_M"/>
    <property type="match status" value="1"/>
</dbReference>
<dbReference type="RefSeq" id="WP_345390818.1">
    <property type="nucleotide sequence ID" value="NZ_BAABLA010000005.1"/>
</dbReference>
<dbReference type="InterPro" id="IPR011965">
    <property type="entry name" value="PaaX_trns_reg"/>
</dbReference>
<feature type="domain" description="Transcriptional repressor PaaX-like central Cas2-like" evidence="3">
    <location>
        <begin position="87"/>
        <end position="163"/>
    </location>
</feature>
<dbReference type="EMBL" id="JBHSXX010000001">
    <property type="protein sequence ID" value="MFC6868591.1"/>
    <property type="molecule type" value="Genomic_DNA"/>
</dbReference>
<sequence>MTLLGAYVWPREDGQVWAGGLVALLAEMGFREGTARVALTRLARRDLIARRKQGRLVYYTLTDRARAVLAEGDSRIFTLGANGTPAEHWTLLWHGIPDTHRRAREALVRRLRFLGFGPIQDGTWLAVRDVLGPVSGLLDDLDVREHAGLLRCSPDGMADARALITRAWDLDALAESYAAFVAEFDGASAADDRSAFLLRTRLVHTFRQFPFRDPELPEELIAAPRQRADAVALFHDLYAALAPAAQRHFDEVTTP</sequence>
<dbReference type="Proteomes" id="UP001596337">
    <property type="component" value="Unassembled WGS sequence"/>
</dbReference>
<dbReference type="InterPro" id="IPR036390">
    <property type="entry name" value="WH_DNA-bd_sf"/>
</dbReference>
<name>A0ABW2BZR9_9PSEU</name>
<protein>
    <submittedName>
        <fullName evidence="4">PaaX family transcriptional regulator C-terminal domain-containing protein</fullName>
    </submittedName>
</protein>
<feature type="domain" description="Transcriptional repressor PaaX-like C-terminal" evidence="2">
    <location>
        <begin position="168"/>
        <end position="250"/>
    </location>
</feature>
<dbReference type="SUPFAM" id="SSF46785">
    <property type="entry name" value="Winged helix' DNA-binding domain"/>
    <property type="match status" value="1"/>
</dbReference>
<comment type="caution">
    <text evidence="4">The sequence shown here is derived from an EMBL/GenBank/DDBJ whole genome shotgun (WGS) entry which is preliminary data.</text>
</comment>
<keyword evidence="5" id="KW-1185">Reference proteome</keyword>
<feature type="domain" description="Transcriptional repressor PaaX-like N-terminal" evidence="1">
    <location>
        <begin position="1"/>
        <end position="65"/>
    </location>
</feature>